<dbReference type="HOGENOM" id="CLU_2062841_0_0_1"/>
<dbReference type="Proteomes" id="UP000053989">
    <property type="component" value="Unassembled WGS sequence"/>
</dbReference>
<reference evidence="2" key="2">
    <citation type="submission" date="2015-01" db="EMBL/GenBank/DDBJ databases">
        <title>Evolutionary Origins and Diversification of the Mycorrhizal Mutualists.</title>
        <authorList>
            <consortium name="DOE Joint Genome Institute"/>
            <consortium name="Mycorrhizal Genomics Consortium"/>
            <person name="Kohler A."/>
            <person name="Kuo A."/>
            <person name="Nagy L.G."/>
            <person name="Floudas D."/>
            <person name="Copeland A."/>
            <person name="Barry K.W."/>
            <person name="Cichocki N."/>
            <person name="Veneault-Fourrey C."/>
            <person name="LaButti K."/>
            <person name="Lindquist E.A."/>
            <person name="Lipzen A."/>
            <person name="Lundell T."/>
            <person name="Morin E."/>
            <person name="Murat C."/>
            <person name="Riley R."/>
            <person name="Ohm R."/>
            <person name="Sun H."/>
            <person name="Tunlid A."/>
            <person name="Henrissat B."/>
            <person name="Grigoriev I.V."/>
            <person name="Hibbett D.S."/>
            <person name="Martin F."/>
        </authorList>
    </citation>
    <scope>NUCLEOTIDE SEQUENCE [LARGE SCALE GENOMIC DNA]</scope>
    <source>
        <strain evidence="2">Foug A</strain>
    </source>
</reference>
<gene>
    <name evidence="1" type="ORF">SCLCIDRAFT_434713</name>
</gene>
<accession>A0A0C3DAW9</accession>
<organism evidence="1 2">
    <name type="scientific">Scleroderma citrinum Foug A</name>
    <dbReference type="NCBI Taxonomy" id="1036808"/>
    <lineage>
        <taxon>Eukaryota</taxon>
        <taxon>Fungi</taxon>
        <taxon>Dikarya</taxon>
        <taxon>Basidiomycota</taxon>
        <taxon>Agaricomycotina</taxon>
        <taxon>Agaricomycetes</taxon>
        <taxon>Agaricomycetidae</taxon>
        <taxon>Boletales</taxon>
        <taxon>Sclerodermatineae</taxon>
        <taxon>Sclerodermataceae</taxon>
        <taxon>Scleroderma</taxon>
    </lineage>
</organism>
<dbReference type="EMBL" id="KN822179">
    <property type="protein sequence ID" value="KIM53529.1"/>
    <property type="molecule type" value="Genomic_DNA"/>
</dbReference>
<protein>
    <submittedName>
        <fullName evidence="1">Uncharacterized protein</fullName>
    </submittedName>
</protein>
<evidence type="ECO:0000313" key="1">
    <source>
        <dbReference type="EMBL" id="KIM53529.1"/>
    </source>
</evidence>
<name>A0A0C3DAW9_9AGAM</name>
<sequence>MGGDKPTRRASFFGYDMFIVIVDVPSSNSDVVNAISFHQHEGELLNRKTSIFAVTNEDPLKLNIRVQAGCWMLDALGRRTMVMSAWNSWIARLVGLAMVMLLRLQRRVTLLWSGEEGSE</sequence>
<proteinExistence type="predicted"/>
<evidence type="ECO:0000313" key="2">
    <source>
        <dbReference type="Proteomes" id="UP000053989"/>
    </source>
</evidence>
<keyword evidence="2" id="KW-1185">Reference proteome</keyword>
<dbReference type="InParanoid" id="A0A0C3DAW9"/>
<reference evidence="1 2" key="1">
    <citation type="submission" date="2014-04" db="EMBL/GenBank/DDBJ databases">
        <authorList>
            <consortium name="DOE Joint Genome Institute"/>
            <person name="Kuo A."/>
            <person name="Kohler A."/>
            <person name="Nagy L.G."/>
            <person name="Floudas D."/>
            <person name="Copeland A."/>
            <person name="Barry K.W."/>
            <person name="Cichocki N."/>
            <person name="Veneault-Fourrey C."/>
            <person name="LaButti K."/>
            <person name="Lindquist E.A."/>
            <person name="Lipzen A."/>
            <person name="Lundell T."/>
            <person name="Morin E."/>
            <person name="Murat C."/>
            <person name="Sun H."/>
            <person name="Tunlid A."/>
            <person name="Henrissat B."/>
            <person name="Grigoriev I.V."/>
            <person name="Hibbett D.S."/>
            <person name="Martin F."/>
            <person name="Nordberg H.P."/>
            <person name="Cantor M.N."/>
            <person name="Hua S.X."/>
        </authorList>
    </citation>
    <scope>NUCLEOTIDE SEQUENCE [LARGE SCALE GENOMIC DNA]</scope>
    <source>
        <strain evidence="1 2">Foug A</strain>
    </source>
</reference>
<dbReference type="AlphaFoldDB" id="A0A0C3DAW9"/>